<dbReference type="AlphaFoldDB" id="A0AB40AUY7"/>
<dbReference type="PANTHER" id="PTHR24006:SF687">
    <property type="entry name" value="UBIQUITIN CARBOXYL-TERMINAL HYDROLASE 10"/>
    <property type="match status" value="1"/>
</dbReference>
<dbReference type="GO" id="GO:0005634">
    <property type="term" value="C:nucleus"/>
    <property type="evidence" value="ECO:0007669"/>
    <property type="project" value="TreeGrafter"/>
</dbReference>
<sequence>MGDRNQSHGPSSFKGIIRKYVADLPQRPSDGMKNIDAQEFLAFMINEMHEETIVEPNDPFLEIVQPFLVLHLNISPSSVHTIEDSLRLHFGTKNNEGYRSSEDYADKNSAGKSTKIEKLPRILILHLMRFSFENSGSGFVKFDKPVKFPSDLEIENDLLATPHKDQRIFV</sequence>
<keyword evidence="8" id="KW-1185">Reference proteome</keyword>
<dbReference type="RefSeq" id="XP_039118806.1">
    <property type="nucleotide sequence ID" value="XM_039262872.1"/>
</dbReference>
<accession>A0AB40AUY7</accession>
<dbReference type="GO" id="GO:0006508">
    <property type="term" value="P:proteolysis"/>
    <property type="evidence" value="ECO:0007669"/>
    <property type="project" value="UniProtKB-KW"/>
</dbReference>
<keyword evidence="3" id="KW-0645">Protease</keyword>
<evidence type="ECO:0000256" key="2">
    <source>
        <dbReference type="ARBA" id="ARBA00012759"/>
    </source>
</evidence>
<dbReference type="GO" id="GO:0004843">
    <property type="term" value="F:cysteine-type deubiquitinase activity"/>
    <property type="evidence" value="ECO:0007669"/>
    <property type="project" value="UniProtKB-EC"/>
</dbReference>
<comment type="catalytic activity">
    <reaction evidence="1">
        <text>Thiol-dependent hydrolysis of ester, thioester, amide, peptide and isopeptide bonds formed by the C-terminal Gly of ubiquitin (a 76-residue protein attached to proteins as an intracellular targeting signal).</text>
        <dbReference type="EC" id="3.4.19.12"/>
    </reaction>
</comment>
<feature type="domain" description="USP" evidence="7">
    <location>
        <begin position="1"/>
        <end position="170"/>
    </location>
</feature>
<dbReference type="Proteomes" id="UP001515500">
    <property type="component" value="Unplaced"/>
</dbReference>
<dbReference type="GO" id="GO:0005829">
    <property type="term" value="C:cytosol"/>
    <property type="evidence" value="ECO:0007669"/>
    <property type="project" value="TreeGrafter"/>
</dbReference>
<evidence type="ECO:0000256" key="3">
    <source>
        <dbReference type="ARBA" id="ARBA00022670"/>
    </source>
</evidence>
<dbReference type="SUPFAM" id="SSF54001">
    <property type="entry name" value="Cysteine proteinases"/>
    <property type="match status" value="1"/>
</dbReference>
<evidence type="ECO:0000256" key="1">
    <source>
        <dbReference type="ARBA" id="ARBA00000707"/>
    </source>
</evidence>
<dbReference type="PANTHER" id="PTHR24006">
    <property type="entry name" value="UBIQUITIN CARBOXYL-TERMINAL HYDROLASE"/>
    <property type="match status" value="1"/>
</dbReference>
<dbReference type="GeneID" id="120254859"/>
<dbReference type="Gene3D" id="3.90.70.10">
    <property type="entry name" value="Cysteine proteinases"/>
    <property type="match status" value="1"/>
</dbReference>
<gene>
    <name evidence="9" type="primary">LOC120254859</name>
</gene>
<dbReference type="GO" id="GO:0016579">
    <property type="term" value="P:protein deubiquitination"/>
    <property type="evidence" value="ECO:0007669"/>
    <property type="project" value="InterPro"/>
</dbReference>
<dbReference type="InterPro" id="IPR050164">
    <property type="entry name" value="Peptidase_C19"/>
</dbReference>
<evidence type="ECO:0000256" key="6">
    <source>
        <dbReference type="ARBA" id="ARBA00022807"/>
    </source>
</evidence>
<keyword evidence="6" id="KW-0788">Thiol protease</keyword>
<evidence type="ECO:0000313" key="8">
    <source>
        <dbReference type="Proteomes" id="UP001515500"/>
    </source>
</evidence>
<dbReference type="CDD" id="cd02257">
    <property type="entry name" value="Peptidase_C19"/>
    <property type="match status" value="1"/>
</dbReference>
<evidence type="ECO:0000313" key="9">
    <source>
        <dbReference type="RefSeq" id="XP_039118806.1"/>
    </source>
</evidence>
<reference evidence="9" key="1">
    <citation type="submission" date="2025-08" db="UniProtKB">
        <authorList>
            <consortium name="RefSeq"/>
        </authorList>
    </citation>
    <scope>IDENTIFICATION</scope>
</reference>
<evidence type="ECO:0000256" key="4">
    <source>
        <dbReference type="ARBA" id="ARBA00022786"/>
    </source>
</evidence>
<evidence type="ECO:0000259" key="7">
    <source>
        <dbReference type="PROSITE" id="PS50235"/>
    </source>
</evidence>
<dbReference type="EC" id="3.4.19.12" evidence="2"/>
<keyword evidence="5" id="KW-0378">Hydrolase</keyword>
<protein>
    <recommendedName>
        <fullName evidence="2">ubiquitinyl hydrolase 1</fullName>
        <ecNumber evidence="2">3.4.19.12</ecNumber>
    </recommendedName>
</protein>
<dbReference type="Pfam" id="PF00443">
    <property type="entry name" value="UCH"/>
    <property type="match status" value="1"/>
</dbReference>
<organism evidence="8 9">
    <name type="scientific">Dioscorea cayennensis subsp. rotundata</name>
    <name type="common">White Guinea yam</name>
    <name type="synonym">Dioscorea rotundata</name>
    <dbReference type="NCBI Taxonomy" id="55577"/>
    <lineage>
        <taxon>Eukaryota</taxon>
        <taxon>Viridiplantae</taxon>
        <taxon>Streptophyta</taxon>
        <taxon>Embryophyta</taxon>
        <taxon>Tracheophyta</taxon>
        <taxon>Spermatophyta</taxon>
        <taxon>Magnoliopsida</taxon>
        <taxon>Liliopsida</taxon>
        <taxon>Dioscoreales</taxon>
        <taxon>Dioscoreaceae</taxon>
        <taxon>Dioscorea</taxon>
    </lineage>
</organism>
<dbReference type="InterPro" id="IPR038765">
    <property type="entry name" value="Papain-like_cys_pep_sf"/>
</dbReference>
<evidence type="ECO:0000256" key="5">
    <source>
        <dbReference type="ARBA" id="ARBA00022801"/>
    </source>
</evidence>
<dbReference type="PROSITE" id="PS50235">
    <property type="entry name" value="USP_3"/>
    <property type="match status" value="1"/>
</dbReference>
<keyword evidence="4" id="KW-0833">Ubl conjugation pathway</keyword>
<proteinExistence type="predicted"/>
<dbReference type="InterPro" id="IPR028889">
    <property type="entry name" value="USP"/>
</dbReference>
<dbReference type="InterPro" id="IPR001394">
    <property type="entry name" value="Peptidase_C19_UCH"/>
</dbReference>
<name>A0AB40AUY7_DIOCR</name>